<dbReference type="Proteomes" id="UP000705283">
    <property type="component" value="Unassembled WGS sequence"/>
</dbReference>
<evidence type="ECO:0000313" key="4">
    <source>
        <dbReference type="EMBL" id="MBF6637065.1"/>
    </source>
</evidence>
<evidence type="ECO:0000313" key="5">
    <source>
        <dbReference type="EMBL" id="ORJ19042.1"/>
    </source>
</evidence>
<comment type="caution">
    <text evidence="4">The sequence shown here is derived from an EMBL/GenBank/DDBJ whole genome shotgun (WGS) entry which is preliminary data.</text>
</comment>
<dbReference type="RefSeq" id="WP_055771208.1">
    <property type="nucleotide sequence ID" value="NZ_CBCSCF010000003.1"/>
</dbReference>
<dbReference type="InterPro" id="IPR036291">
    <property type="entry name" value="NAD(P)-bd_dom_sf"/>
</dbReference>
<dbReference type="NCBIfam" id="NF005065">
    <property type="entry name" value="PRK06482.1"/>
    <property type="match status" value="1"/>
</dbReference>
<reference evidence="4" key="3">
    <citation type="submission" date="2020-11" db="EMBL/GenBank/DDBJ databases">
        <authorList>
            <person name="Lee S.D."/>
        </authorList>
    </citation>
    <scope>NUCLEOTIDE SEQUENCE</scope>
    <source>
        <strain evidence="4">SAP-2</strain>
    </source>
</reference>
<gene>
    <name evidence="5" type="ORF">BS639_22155</name>
    <name evidence="4" type="ORF">ITX54_10425</name>
</gene>
<comment type="similarity">
    <text evidence="1 3">Belongs to the short-chain dehydrogenases/reductases (SDR) family.</text>
</comment>
<organism evidence="4 7">
    <name type="scientific">Rouxiella silvae</name>
    <dbReference type="NCBI Taxonomy" id="1646373"/>
    <lineage>
        <taxon>Bacteria</taxon>
        <taxon>Pseudomonadati</taxon>
        <taxon>Pseudomonadota</taxon>
        <taxon>Gammaproteobacteria</taxon>
        <taxon>Enterobacterales</taxon>
        <taxon>Yersiniaceae</taxon>
        <taxon>Rouxiella</taxon>
    </lineage>
</organism>
<accession>A0AA41BWB3</accession>
<evidence type="ECO:0000256" key="1">
    <source>
        <dbReference type="ARBA" id="ARBA00006484"/>
    </source>
</evidence>
<dbReference type="PRINTS" id="PR00080">
    <property type="entry name" value="SDRFAMILY"/>
</dbReference>
<evidence type="ECO:0000256" key="2">
    <source>
        <dbReference type="ARBA" id="ARBA00023002"/>
    </source>
</evidence>
<dbReference type="SUPFAM" id="SSF51735">
    <property type="entry name" value="NAD(P)-binding Rossmann-fold domains"/>
    <property type="match status" value="1"/>
</dbReference>
<proteinExistence type="inferred from homology"/>
<reference evidence="4" key="4">
    <citation type="submission" date="2022-09" db="EMBL/GenBank/DDBJ databases">
        <title>Rouxiella aceris sp. nov., isolated from tree sap and emended description of the genus Rhouxiella.</title>
        <authorList>
            <person name="Kim I.S."/>
        </authorList>
    </citation>
    <scope>NUCLEOTIDE SEQUENCE</scope>
    <source>
        <strain evidence="4">SAP-2</strain>
    </source>
</reference>
<dbReference type="EMBL" id="JADMKS010000004">
    <property type="protein sequence ID" value="MBF6637065.1"/>
    <property type="molecule type" value="Genomic_DNA"/>
</dbReference>
<reference evidence="5 6" key="2">
    <citation type="journal article" date="2017" name="Int. J. Syst. Evol. Microbiol.">
        <title>Rouxiella badensis sp. nov. and Rouxiella silvae sp. nov. isolated from peat bog soil in Germany and emendation of the genus description.</title>
        <authorList>
            <person name="Le Fleche-Mateos A."/>
            <person name="Kugler J.H."/>
            <person name="Hansen S.H."/>
            <person name="Syldatk C."/>
            <person name="Hausmann R."/>
            <person name="Lomprez F."/>
            <person name="Vandenbogaert M."/>
            <person name="Manuguerra J.C."/>
            <person name="Grimont P.A."/>
        </authorList>
    </citation>
    <scope>NUCLEOTIDE SEQUENCE [LARGE SCALE GENOMIC DNA]</scope>
    <source>
        <strain evidence="5 6">213</strain>
    </source>
</reference>
<sequence length="280" mass="30493">MQQRIWFITGVNSGFGRHMTEQLLAHGECVAGTTRDMAALAKLKARYGNQLWLAELDLTDTPSIHRVVNQAFSELGKLDVIVSNAGYGLFGAAEEMTDEQILHQINTNLLGSIQLVRAALPHLRRQQAGRIIQLSSVGGQAVFPGGSLYHATKWGIEGFIDSLRLELAAFNIGCTLIEPGSARTDFRFRSAKLASKIDAYDASAISISRQRLTDRSHAPIGDPAKMASIMIASASQHPAPARIALGSDAYHVMHQQLSARLAALEEQKDLAFSTDYPVEK</sequence>
<evidence type="ECO:0000256" key="3">
    <source>
        <dbReference type="RuleBase" id="RU000363"/>
    </source>
</evidence>
<keyword evidence="2" id="KW-0560">Oxidoreductase</keyword>
<dbReference type="PANTHER" id="PTHR43976">
    <property type="entry name" value="SHORT CHAIN DEHYDROGENASE"/>
    <property type="match status" value="1"/>
</dbReference>
<dbReference type="PRINTS" id="PR00081">
    <property type="entry name" value="GDHRDH"/>
</dbReference>
<reference evidence="5" key="1">
    <citation type="submission" date="2016-12" db="EMBL/GenBank/DDBJ databases">
        <authorList>
            <person name="Le Fleche-Mateos A."/>
        </authorList>
    </citation>
    <scope>NUCLEOTIDE SEQUENCE</scope>
    <source>
        <strain evidence="5">213</strain>
    </source>
</reference>
<dbReference type="Proteomes" id="UP000192722">
    <property type="component" value="Unassembled WGS sequence"/>
</dbReference>
<dbReference type="Pfam" id="PF00106">
    <property type="entry name" value="adh_short"/>
    <property type="match status" value="1"/>
</dbReference>
<dbReference type="InterPro" id="IPR051911">
    <property type="entry name" value="SDR_oxidoreductase"/>
</dbReference>
<dbReference type="CDD" id="cd05374">
    <property type="entry name" value="17beta-HSD-like_SDR_c"/>
    <property type="match status" value="1"/>
</dbReference>
<protein>
    <submittedName>
        <fullName evidence="4">SDR family oxidoreductase</fullName>
    </submittedName>
    <submittedName>
        <fullName evidence="5">Short-chain dehydrogenase/reductase</fullName>
    </submittedName>
</protein>
<dbReference type="AlphaFoldDB" id="A0AA41BWB3"/>
<dbReference type="PANTHER" id="PTHR43976:SF16">
    <property type="entry name" value="SHORT-CHAIN DEHYDROGENASE_REDUCTASE FAMILY PROTEIN"/>
    <property type="match status" value="1"/>
</dbReference>
<dbReference type="InterPro" id="IPR002347">
    <property type="entry name" value="SDR_fam"/>
</dbReference>
<name>A0AA41BWB3_9GAMM</name>
<dbReference type="EMBL" id="MRWD01000074">
    <property type="protein sequence ID" value="ORJ19042.1"/>
    <property type="molecule type" value="Genomic_DNA"/>
</dbReference>
<evidence type="ECO:0000313" key="7">
    <source>
        <dbReference type="Proteomes" id="UP000705283"/>
    </source>
</evidence>
<evidence type="ECO:0000313" key="6">
    <source>
        <dbReference type="Proteomes" id="UP000192722"/>
    </source>
</evidence>
<dbReference type="Gene3D" id="3.40.50.720">
    <property type="entry name" value="NAD(P)-binding Rossmann-like Domain"/>
    <property type="match status" value="1"/>
</dbReference>
<dbReference type="GO" id="GO:0016491">
    <property type="term" value="F:oxidoreductase activity"/>
    <property type="evidence" value="ECO:0007669"/>
    <property type="project" value="UniProtKB-KW"/>
</dbReference>
<keyword evidence="6" id="KW-1185">Reference proteome</keyword>